<feature type="non-terminal residue" evidence="1">
    <location>
        <position position="1"/>
    </location>
</feature>
<evidence type="ECO:0000313" key="2">
    <source>
        <dbReference type="Proteomes" id="UP000727407"/>
    </source>
</evidence>
<name>A0A8J4TDP4_CLAMG</name>
<keyword evidence="1" id="KW-0675">Receptor</keyword>
<organism evidence="1 2">
    <name type="scientific">Clarias magur</name>
    <name type="common">Asian catfish</name>
    <name type="synonym">Macropteronotus magur</name>
    <dbReference type="NCBI Taxonomy" id="1594786"/>
    <lineage>
        <taxon>Eukaryota</taxon>
        <taxon>Metazoa</taxon>
        <taxon>Chordata</taxon>
        <taxon>Craniata</taxon>
        <taxon>Vertebrata</taxon>
        <taxon>Euteleostomi</taxon>
        <taxon>Actinopterygii</taxon>
        <taxon>Neopterygii</taxon>
        <taxon>Teleostei</taxon>
        <taxon>Ostariophysi</taxon>
        <taxon>Siluriformes</taxon>
        <taxon>Clariidae</taxon>
        <taxon>Clarias</taxon>
    </lineage>
</organism>
<gene>
    <name evidence="1" type="primary">adgra1</name>
    <name evidence="1" type="ORF">DAT39_015142</name>
</gene>
<reference evidence="1" key="1">
    <citation type="submission" date="2020-07" db="EMBL/GenBank/DDBJ databases">
        <title>Clarias magur genome sequencing, assembly and annotation.</title>
        <authorList>
            <person name="Kushwaha B."/>
            <person name="Kumar R."/>
            <person name="Das P."/>
            <person name="Joshi C.G."/>
            <person name="Kumar D."/>
            <person name="Nagpure N.S."/>
            <person name="Pandey M."/>
            <person name="Agarwal S."/>
            <person name="Srivastava S."/>
            <person name="Singh M."/>
            <person name="Sahoo L."/>
            <person name="Jayasankar P."/>
            <person name="Meher P.K."/>
            <person name="Koringa P.G."/>
            <person name="Iquebal M.A."/>
            <person name="Das S.P."/>
            <person name="Bit A."/>
            <person name="Patnaik S."/>
            <person name="Patel N."/>
            <person name="Shah T.M."/>
            <person name="Hinsu A."/>
            <person name="Jena J.K."/>
        </authorList>
    </citation>
    <scope>NUCLEOTIDE SEQUENCE</scope>
    <source>
        <strain evidence="1">CIFAMagur01</strain>
        <tissue evidence="1">Testis</tissue>
    </source>
</reference>
<evidence type="ECO:0000313" key="1">
    <source>
        <dbReference type="EMBL" id="KAF5895136.1"/>
    </source>
</evidence>
<keyword evidence="2" id="KW-1185">Reference proteome</keyword>
<protein>
    <submittedName>
        <fullName evidence="1">Adhesion G protein-coupled receptor A1 isoform X1</fullName>
    </submittedName>
</protein>
<dbReference type="EMBL" id="QNUK01000338">
    <property type="protein sequence ID" value="KAF5895136.1"/>
    <property type="molecule type" value="Genomic_DNA"/>
</dbReference>
<comment type="caution">
    <text evidence="1">The sequence shown here is derived from an EMBL/GenBank/DDBJ whole genome shotgun (WGS) entry which is preliminary data.</text>
</comment>
<sequence length="105" mass="11597">MMQEELYSTWLTYLPPHKADLHVRISVSCSFWVSLLSLSLSACVLSNAPSTLSHVVCVLSARISTVHADCSAKLHIEAHVTDQTHSHFAEAKDVLGDIGDIRIKR</sequence>
<accession>A0A8J4TDP4</accession>
<dbReference type="Proteomes" id="UP000727407">
    <property type="component" value="Unassembled WGS sequence"/>
</dbReference>
<proteinExistence type="predicted"/>
<dbReference type="AlphaFoldDB" id="A0A8J4TDP4"/>